<keyword evidence="2" id="KW-1133">Transmembrane helix</keyword>
<keyword evidence="4" id="KW-1185">Reference proteome</keyword>
<dbReference type="EMBL" id="CP027226">
    <property type="protein sequence ID" value="AVM42076.1"/>
    <property type="molecule type" value="Genomic_DNA"/>
</dbReference>
<protein>
    <submittedName>
        <fullName evidence="3">Uncharacterized protein</fullName>
    </submittedName>
</protein>
<keyword evidence="2" id="KW-0472">Membrane</keyword>
<dbReference type="AlphaFoldDB" id="A0A2S0KM24"/>
<dbReference type="Proteomes" id="UP000237947">
    <property type="component" value="Chromosome"/>
</dbReference>
<evidence type="ECO:0000256" key="2">
    <source>
        <dbReference type="SAM" id="Phobius"/>
    </source>
</evidence>
<feature type="compositionally biased region" description="Basic and acidic residues" evidence="1">
    <location>
        <begin position="635"/>
        <end position="645"/>
    </location>
</feature>
<dbReference type="OrthoDB" id="1771675at2"/>
<dbReference type="KEGG" id="fsa:C5Q98_01990"/>
<feature type="compositionally biased region" description="Polar residues" evidence="1">
    <location>
        <begin position="799"/>
        <end position="837"/>
    </location>
</feature>
<evidence type="ECO:0000313" key="3">
    <source>
        <dbReference type="EMBL" id="AVM42076.1"/>
    </source>
</evidence>
<proteinExistence type="predicted"/>
<keyword evidence="2" id="KW-0812">Transmembrane</keyword>
<sequence length="873" mass="98104">MRKKHFFTFVLSFVLIALFFVDFKVQASSQSLEAAVDKFNSYWLLKPEFKKDKNIIDFVEAKLKGDGFTDVKVSLKESVSTHNNSASIDIDGKLNYHFIDPNVNTSAANSGVSNLRPVFIIEKDGEKLETEEKTVQLRWDEDRVQALLENEVDKYFENGLEEIIKPNENPQNIVSDFKLPKGLNDKSWLNSTWSSDSKQLKIDKLQSGLDKNNKFYSYYPVKVEQSTTDENVQLTLKVNFGKTGGEHIRYEKTFDLLIPKPVIDLDELKKEMQDDIDKYFNQNVLSYLSPNQDETFDPKNVKHDIGLPNSSRIRRDKKDSSGNVVSVGIKDLFKKYVTSGKGFSFFKVEDISDPKDNVGASITGSKLSINLPKDGEAPHKVRLTMTLKHKDYDLEVNKSIELILVPSDYDVIKAQIVRYKKLMDLAKENIFNALNSDPKNTPNEGPDKIVQNLSMFEEIRFKNPDNPEDNTLEYIYSYKEKVGDGISPAPLDNWEVQEKYRVAKSSYPEYLSHESLDVNRPEKDTEVVLEIKLTTPIMEKYKNYFDADDDSQLKKDLDSLFDQNLNVNLTVLGKVENEGGDDNSQDPTEEPTPEPTPEQTPEATEPTDPEVTEPTPEPTPEPDQGSGNEDEVEEPSLKVETKEENLDLQASLKNKVTENLTLTVERKNIKELVSDKYIFTEVFDINLITSAGKKVQPASTLTITLRPSTELEADTVLIHEIIENGVTRQEKLDYEITEDAKGKLITFDVNHLSLFGIGKVADKSEAGTNNSTETTSSTATSDISPESTEESQTTLETSAKLTEPTTTKDANDNKGTTVTNTQGTSANKIANSPKSTAQVPAVTGEKAAMPMIISFILLTISGAMLVFKTRRED</sequence>
<accession>A0A2S0KM24</accession>
<dbReference type="RefSeq" id="WP_106012062.1">
    <property type="nucleotide sequence ID" value="NZ_CP027226.1"/>
</dbReference>
<gene>
    <name evidence="3" type="ORF">C5Q98_01990</name>
</gene>
<feature type="compositionally biased region" description="Low complexity" evidence="1">
    <location>
        <begin position="766"/>
        <end position="798"/>
    </location>
</feature>
<feature type="region of interest" description="Disordered" evidence="1">
    <location>
        <begin position="575"/>
        <end position="645"/>
    </location>
</feature>
<reference evidence="4" key="1">
    <citation type="submission" date="2018-02" db="EMBL/GenBank/DDBJ databases">
        <authorList>
            <person name="Holder M.E."/>
            <person name="Ajami N.J."/>
            <person name="Petrosino J.F."/>
        </authorList>
    </citation>
    <scope>NUCLEOTIDE SEQUENCE [LARGE SCALE GENOMIC DNA]</scope>
    <source>
        <strain evidence="4">CCUG 47711</strain>
    </source>
</reference>
<feature type="region of interest" description="Disordered" evidence="1">
    <location>
        <begin position="763"/>
        <end position="837"/>
    </location>
</feature>
<evidence type="ECO:0000313" key="4">
    <source>
        <dbReference type="Proteomes" id="UP000237947"/>
    </source>
</evidence>
<organism evidence="3 4">
    <name type="scientific">Fastidiosipila sanguinis</name>
    <dbReference type="NCBI Taxonomy" id="236753"/>
    <lineage>
        <taxon>Bacteria</taxon>
        <taxon>Bacillati</taxon>
        <taxon>Bacillota</taxon>
        <taxon>Clostridia</taxon>
        <taxon>Eubacteriales</taxon>
        <taxon>Oscillospiraceae</taxon>
        <taxon>Fastidiosipila</taxon>
    </lineage>
</organism>
<feature type="compositionally biased region" description="Acidic residues" evidence="1">
    <location>
        <begin position="578"/>
        <end position="592"/>
    </location>
</feature>
<evidence type="ECO:0000256" key="1">
    <source>
        <dbReference type="SAM" id="MobiDB-lite"/>
    </source>
</evidence>
<name>A0A2S0KM24_9FIRM</name>
<feature type="transmembrane region" description="Helical" evidence="2">
    <location>
        <begin position="847"/>
        <end position="867"/>
    </location>
</feature>